<keyword evidence="5 8" id="KW-1133">Transmembrane helix</keyword>
<organism evidence="9 10">
    <name type="scientific">Characodon lateralis</name>
    <dbReference type="NCBI Taxonomy" id="208331"/>
    <lineage>
        <taxon>Eukaryota</taxon>
        <taxon>Metazoa</taxon>
        <taxon>Chordata</taxon>
        <taxon>Craniata</taxon>
        <taxon>Vertebrata</taxon>
        <taxon>Euteleostomi</taxon>
        <taxon>Actinopterygii</taxon>
        <taxon>Neopterygii</taxon>
        <taxon>Teleostei</taxon>
        <taxon>Neoteleostei</taxon>
        <taxon>Acanthomorphata</taxon>
        <taxon>Ovalentaria</taxon>
        <taxon>Atherinomorphae</taxon>
        <taxon>Cyprinodontiformes</taxon>
        <taxon>Goodeidae</taxon>
        <taxon>Characodon</taxon>
    </lineage>
</organism>
<dbReference type="PANTHER" id="PTHR31481:SF0">
    <property type="entry name" value="RELT-LIKE PROTEIN 2"/>
    <property type="match status" value="1"/>
</dbReference>
<evidence type="ECO:0000256" key="4">
    <source>
        <dbReference type="ARBA" id="ARBA00022692"/>
    </source>
</evidence>
<dbReference type="Pfam" id="PF12606">
    <property type="entry name" value="RELT"/>
    <property type="match status" value="1"/>
</dbReference>
<comment type="caution">
    <text evidence="9">The sequence shown here is derived from an EMBL/GenBank/DDBJ whole genome shotgun (WGS) entry which is preliminary data.</text>
</comment>
<feature type="region of interest" description="Disordered" evidence="7">
    <location>
        <begin position="305"/>
        <end position="357"/>
    </location>
</feature>
<feature type="region of interest" description="Disordered" evidence="7">
    <location>
        <begin position="700"/>
        <end position="750"/>
    </location>
</feature>
<feature type="region of interest" description="Disordered" evidence="7">
    <location>
        <begin position="554"/>
        <end position="650"/>
    </location>
</feature>
<dbReference type="InterPro" id="IPR042313">
    <property type="entry name" value="RELL2"/>
</dbReference>
<reference evidence="9 10" key="1">
    <citation type="submission" date="2021-06" db="EMBL/GenBank/DDBJ databases">
        <authorList>
            <person name="Palmer J.M."/>
        </authorList>
    </citation>
    <scope>NUCLEOTIDE SEQUENCE [LARGE SCALE GENOMIC DNA]</scope>
    <source>
        <strain evidence="9 10">CL_MEX2019</strain>
        <tissue evidence="9">Muscle</tissue>
    </source>
</reference>
<evidence type="ECO:0000256" key="7">
    <source>
        <dbReference type="SAM" id="MobiDB-lite"/>
    </source>
</evidence>
<accession>A0ABU7CNK2</accession>
<feature type="compositionally biased region" description="Basic residues" evidence="7">
    <location>
        <begin position="168"/>
        <end position="179"/>
    </location>
</feature>
<gene>
    <name evidence="9" type="ORF">CHARACLAT_012804</name>
</gene>
<feature type="compositionally biased region" description="Basic and acidic residues" evidence="7">
    <location>
        <begin position="706"/>
        <end position="716"/>
    </location>
</feature>
<evidence type="ECO:0000313" key="9">
    <source>
        <dbReference type="EMBL" id="MED6264244.1"/>
    </source>
</evidence>
<proteinExistence type="inferred from homology"/>
<feature type="compositionally biased region" description="Basic and acidic residues" evidence="7">
    <location>
        <begin position="613"/>
        <end position="649"/>
    </location>
</feature>
<evidence type="ECO:0000256" key="6">
    <source>
        <dbReference type="ARBA" id="ARBA00023136"/>
    </source>
</evidence>
<feature type="region of interest" description="Disordered" evidence="7">
    <location>
        <begin position="168"/>
        <end position="246"/>
    </location>
</feature>
<feature type="compositionally biased region" description="Basic and acidic residues" evidence="7">
    <location>
        <begin position="741"/>
        <end position="750"/>
    </location>
</feature>
<feature type="compositionally biased region" description="Low complexity" evidence="7">
    <location>
        <begin position="468"/>
        <end position="490"/>
    </location>
</feature>
<dbReference type="EMBL" id="JAHUTJ010000895">
    <property type="protein sequence ID" value="MED6264244.1"/>
    <property type="molecule type" value="Genomic_DNA"/>
</dbReference>
<sequence length="750" mass="81729">MFTSDHACRYPTCPLLTDCKTGFSHIMTELEASGAGEPPPSYMIFLVVFLFFLTGLLGFLICHLLKKKGYHCRTGELEDEEDKLGEDVGDENDENQDTVEQILKCIMENEANMEAFNEMLGNHNICVHHDPRLRKESIGGVPPHIHTVHSGTDHNSCLLCAQVRAKKGRRQSRTPRVKQRPAEQTVFSVGRFRVTHSDKKLQGGRNSLAVSRDQLDQSQDSEERKEDGYNLKNMFKEVQPPSDGGNGIAANMEKRKKSVTIFGLRRGSDPLGLSVKARAGRETGGGGFAVQRPPVVLEEPVQARNVKANPEHGPKPAAKLNTKPAPAQPELKTSILKKFPNSNSDPQEGSKVGLSSDLQEKVTTVASAPTSLPISPEKSVNVDNRALRIEDPGPLQTSTPIDTIPAPIPVFTSLMTTGQSNLNQHFMAVQASSDPCSSPDPEPAIIGGLALISLGSSPAFSLQNKSFSSVSSLKTPTSSLTESPSPKSSLRNITTEATKTIPSSVPAPCSSPTAASPHPTLKSESLISVRSTTQGDILPSSHKLEGQIEENRRAGILKTPKLSPFASGDPASSSEQIFKDRLSSLPLSPSRPLSPSSLQGGRISSVTIVKASPDSKREFSVSLVDKEDASSEDHKDESPENGFKSEKVKVSPVDKMQEDIFVGEPEIQSRDTSGVEARLYLDQDKDDMMEMEDIRDCKVTQVEGAKSSREEPEKIIDNQPKQNQEGKSQYDKEFSAFCNYPRREKNNTTN</sequence>
<feature type="compositionally biased region" description="Low complexity" evidence="7">
    <location>
        <begin position="502"/>
        <end position="519"/>
    </location>
</feature>
<keyword evidence="4 8" id="KW-0812">Transmembrane</keyword>
<comment type="similarity">
    <text evidence="2">Belongs to the RELT family.</text>
</comment>
<evidence type="ECO:0000313" key="10">
    <source>
        <dbReference type="Proteomes" id="UP001352852"/>
    </source>
</evidence>
<feature type="transmembrane region" description="Helical" evidence="8">
    <location>
        <begin position="42"/>
        <end position="65"/>
    </location>
</feature>
<evidence type="ECO:0000256" key="3">
    <source>
        <dbReference type="ARBA" id="ARBA00022475"/>
    </source>
</evidence>
<dbReference type="PANTHER" id="PTHR31481">
    <property type="entry name" value="RELT-LIKE PROTEIN 2 RELL2"/>
    <property type="match status" value="1"/>
</dbReference>
<evidence type="ECO:0000256" key="8">
    <source>
        <dbReference type="SAM" id="Phobius"/>
    </source>
</evidence>
<feature type="compositionally biased region" description="Polar residues" evidence="7">
    <location>
        <begin position="491"/>
        <end position="501"/>
    </location>
</feature>
<feature type="region of interest" description="Disordered" evidence="7">
    <location>
        <begin position="468"/>
        <end position="524"/>
    </location>
</feature>
<keyword evidence="6 8" id="KW-0472">Membrane</keyword>
<evidence type="ECO:0008006" key="11">
    <source>
        <dbReference type="Google" id="ProtNLM"/>
    </source>
</evidence>
<protein>
    <recommendedName>
        <fullName evidence="11">RELT-like protein 2</fullName>
    </recommendedName>
</protein>
<feature type="compositionally biased region" description="Low complexity" evidence="7">
    <location>
        <begin position="583"/>
        <end position="598"/>
    </location>
</feature>
<keyword evidence="10" id="KW-1185">Reference proteome</keyword>
<evidence type="ECO:0000256" key="2">
    <source>
        <dbReference type="ARBA" id="ARBA00008688"/>
    </source>
</evidence>
<dbReference type="Proteomes" id="UP001352852">
    <property type="component" value="Unassembled WGS sequence"/>
</dbReference>
<evidence type="ECO:0000256" key="1">
    <source>
        <dbReference type="ARBA" id="ARBA00004162"/>
    </source>
</evidence>
<name>A0ABU7CNK2_9TELE</name>
<comment type="subcellular location">
    <subcellularLocation>
        <location evidence="1">Cell membrane</location>
        <topology evidence="1">Single-pass membrane protein</topology>
    </subcellularLocation>
</comment>
<evidence type="ECO:0000256" key="5">
    <source>
        <dbReference type="ARBA" id="ARBA00022989"/>
    </source>
</evidence>
<keyword evidence="3" id="KW-1003">Cell membrane</keyword>
<dbReference type="InterPro" id="IPR022248">
    <property type="entry name" value="TNF_rcpt_RELT"/>
</dbReference>